<accession>A0ABX0V7Y6</accession>
<organism evidence="2 3">
    <name type="scientific">Microvirga terricola</name>
    <dbReference type="NCBI Taxonomy" id="2719797"/>
    <lineage>
        <taxon>Bacteria</taxon>
        <taxon>Pseudomonadati</taxon>
        <taxon>Pseudomonadota</taxon>
        <taxon>Alphaproteobacteria</taxon>
        <taxon>Hyphomicrobiales</taxon>
        <taxon>Methylobacteriaceae</taxon>
        <taxon>Microvirga</taxon>
    </lineage>
</organism>
<dbReference type="InterPro" id="IPR013879">
    <property type="entry name" value="DUF1761"/>
</dbReference>
<evidence type="ECO:0000313" key="3">
    <source>
        <dbReference type="Proteomes" id="UP000707352"/>
    </source>
</evidence>
<feature type="transmembrane region" description="Helical" evidence="1">
    <location>
        <begin position="132"/>
        <end position="153"/>
    </location>
</feature>
<gene>
    <name evidence="2" type="ORF">HB375_01700</name>
</gene>
<keyword evidence="1" id="KW-1133">Transmembrane helix</keyword>
<protein>
    <submittedName>
        <fullName evidence="2">DUF1761 domain-containing protein</fullName>
    </submittedName>
</protein>
<keyword evidence="1" id="KW-0472">Membrane</keyword>
<dbReference type="Pfam" id="PF08570">
    <property type="entry name" value="DUF1761"/>
    <property type="match status" value="1"/>
</dbReference>
<keyword evidence="1" id="KW-0812">Transmembrane</keyword>
<comment type="caution">
    <text evidence="2">The sequence shown here is derived from an EMBL/GenBank/DDBJ whole genome shotgun (WGS) entry which is preliminary data.</text>
</comment>
<feature type="transmembrane region" description="Helical" evidence="1">
    <location>
        <begin position="98"/>
        <end position="120"/>
    </location>
</feature>
<evidence type="ECO:0000256" key="1">
    <source>
        <dbReference type="SAM" id="Phobius"/>
    </source>
</evidence>
<feature type="transmembrane region" description="Helical" evidence="1">
    <location>
        <begin position="25"/>
        <end position="46"/>
    </location>
</feature>
<dbReference type="Proteomes" id="UP000707352">
    <property type="component" value="Unassembled WGS sequence"/>
</dbReference>
<reference evidence="2 3" key="1">
    <citation type="submission" date="2020-03" db="EMBL/GenBank/DDBJ databases">
        <title>The genome sequence of Microvirga sp. c23x22.</title>
        <authorList>
            <person name="Zhang X."/>
        </authorList>
    </citation>
    <scope>NUCLEOTIDE SEQUENCE [LARGE SCALE GENOMIC DNA]</scope>
    <source>
        <strain evidence="3">c23x22</strain>
    </source>
</reference>
<keyword evidence="3" id="KW-1185">Reference proteome</keyword>
<evidence type="ECO:0000313" key="2">
    <source>
        <dbReference type="EMBL" id="NIX75326.1"/>
    </source>
</evidence>
<name>A0ABX0V7Y6_9HYPH</name>
<feature type="transmembrane region" description="Helical" evidence="1">
    <location>
        <begin position="71"/>
        <end position="92"/>
    </location>
</feature>
<dbReference type="EMBL" id="JAATJS010000001">
    <property type="protein sequence ID" value="NIX75326.1"/>
    <property type="molecule type" value="Genomic_DNA"/>
</dbReference>
<proteinExistence type="predicted"/>
<sequence length="155" mass="16254">MGAHLQDGRFVTKTGGSQVLATTNLWAILIAAIAAWLFGSVWYMALAKPWMSALGKSKAELMGPSGKPSPIPFIVSFLAEIIMAVVLSGIIWHAGPVTVASGLSTAFIAWFGFVLTTMAVNHGFGGARPMLTVIDAGHWLGVMLIQGAIIGAFGR</sequence>